<gene>
    <name evidence="1" type="ORF">C8F04DRAFT_1243782</name>
</gene>
<protein>
    <submittedName>
        <fullName evidence="1">Uncharacterized protein</fullName>
    </submittedName>
</protein>
<name>A0AAD6RZ27_9AGAR</name>
<reference evidence="1" key="1">
    <citation type="submission" date="2023-03" db="EMBL/GenBank/DDBJ databases">
        <title>Massive genome expansion in bonnet fungi (Mycena s.s.) driven by repeated elements and novel gene families across ecological guilds.</title>
        <authorList>
            <consortium name="Lawrence Berkeley National Laboratory"/>
            <person name="Harder C.B."/>
            <person name="Miyauchi S."/>
            <person name="Viragh M."/>
            <person name="Kuo A."/>
            <person name="Thoen E."/>
            <person name="Andreopoulos B."/>
            <person name="Lu D."/>
            <person name="Skrede I."/>
            <person name="Drula E."/>
            <person name="Henrissat B."/>
            <person name="Morin E."/>
            <person name="Kohler A."/>
            <person name="Barry K."/>
            <person name="LaButti K."/>
            <person name="Morin E."/>
            <person name="Salamov A."/>
            <person name="Lipzen A."/>
            <person name="Mereny Z."/>
            <person name="Hegedus B."/>
            <person name="Baldrian P."/>
            <person name="Stursova M."/>
            <person name="Weitz H."/>
            <person name="Taylor A."/>
            <person name="Grigoriev I.V."/>
            <person name="Nagy L.G."/>
            <person name="Martin F."/>
            <person name="Kauserud H."/>
        </authorList>
    </citation>
    <scope>NUCLEOTIDE SEQUENCE</scope>
    <source>
        <strain evidence="1">CBHHK200</strain>
    </source>
</reference>
<dbReference type="Proteomes" id="UP001218188">
    <property type="component" value="Unassembled WGS sequence"/>
</dbReference>
<dbReference type="AlphaFoldDB" id="A0AAD6RZ27"/>
<dbReference type="EMBL" id="JARJCM010000380">
    <property type="protein sequence ID" value="KAJ7017774.1"/>
    <property type="molecule type" value="Genomic_DNA"/>
</dbReference>
<evidence type="ECO:0000313" key="2">
    <source>
        <dbReference type="Proteomes" id="UP001218188"/>
    </source>
</evidence>
<comment type="caution">
    <text evidence="1">The sequence shown here is derived from an EMBL/GenBank/DDBJ whole genome shotgun (WGS) entry which is preliminary data.</text>
</comment>
<feature type="non-terminal residue" evidence="1">
    <location>
        <position position="166"/>
    </location>
</feature>
<accession>A0AAD6RZ27</accession>
<proteinExistence type="predicted"/>
<organism evidence="1 2">
    <name type="scientific">Mycena alexandri</name>
    <dbReference type="NCBI Taxonomy" id="1745969"/>
    <lineage>
        <taxon>Eukaryota</taxon>
        <taxon>Fungi</taxon>
        <taxon>Dikarya</taxon>
        <taxon>Basidiomycota</taxon>
        <taxon>Agaricomycotina</taxon>
        <taxon>Agaricomycetes</taxon>
        <taxon>Agaricomycetidae</taxon>
        <taxon>Agaricales</taxon>
        <taxon>Marasmiineae</taxon>
        <taxon>Mycenaceae</taxon>
        <taxon>Mycena</taxon>
    </lineage>
</organism>
<sequence length="166" mass="18741">MSAVMTSDHVLSTARVVFADILGGANTHYGARTEKGCKNDLTPIRTRDSQLCNIVKRLQLRALPVTPPGLHYKTSKKRCRPTVDSLLWGKRTRNGKHRQRGVLHGVAESVATRYISKLRKEVRATEYGNWGHGQQRYSPWVRYLLQAHGKAWRSPPRGKEGSVERG</sequence>
<evidence type="ECO:0000313" key="1">
    <source>
        <dbReference type="EMBL" id="KAJ7017774.1"/>
    </source>
</evidence>
<keyword evidence="2" id="KW-1185">Reference proteome</keyword>